<sequence>MNRLKRQMCAVLTGALAGGNPPVPEAGALLWRAFWQVSRCRTMHAAGPNPIGWTELEAWCRLMRVPLEPHHVEIIAAMDDAWLDHAYANRGGRAAPVKSSQPLTPELLDALFGG</sequence>
<accession>A0A2T5JLP3</accession>
<dbReference type="Pfam" id="PF23812">
    <property type="entry name" value="Phage_TAC_18"/>
    <property type="match status" value="1"/>
</dbReference>
<organism evidence="1 2">
    <name type="scientific">Cereibacter azotoformans</name>
    <dbReference type="NCBI Taxonomy" id="43057"/>
    <lineage>
        <taxon>Bacteria</taxon>
        <taxon>Pseudomonadati</taxon>
        <taxon>Pseudomonadota</taxon>
        <taxon>Alphaproteobacteria</taxon>
        <taxon>Rhodobacterales</taxon>
        <taxon>Paracoccaceae</taxon>
        <taxon>Cereibacter</taxon>
    </lineage>
</organism>
<dbReference type="EMBL" id="QAOT01000038">
    <property type="protein sequence ID" value="PTR07787.1"/>
    <property type="molecule type" value="Genomic_DNA"/>
</dbReference>
<comment type="caution">
    <text evidence="1">The sequence shown here is derived from an EMBL/GenBank/DDBJ whole genome shotgun (WGS) entry which is preliminary data.</text>
</comment>
<dbReference type="Proteomes" id="UP000244060">
    <property type="component" value="Unassembled WGS sequence"/>
</dbReference>
<dbReference type="AlphaFoldDB" id="A0A2T5JLP3"/>
<evidence type="ECO:0000313" key="2">
    <source>
        <dbReference type="Proteomes" id="UP000244060"/>
    </source>
</evidence>
<dbReference type="InterPro" id="IPR056919">
    <property type="entry name" value="Phage_TAC_18"/>
</dbReference>
<name>A0A2T5JLP3_9RHOB</name>
<reference evidence="1 2" key="1">
    <citation type="submission" date="2018-04" db="EMBL/GenBank/DDBJ databases">
        <title>Genomic Encyclopedia of Type Strains, Phase III (KMG-III): the genomes of soil and plant-associated and newly described type strains.</title>
        <authorList>
            <person name="Whitman W."/>
        </authorList>
    </citation>
    <scope>NUCLEOTIDE SEQUENCE [LARGE SCALE GENOMIC DNA]</scope>
    <source>
        <strain evidence="1 2">KA25</strain>
    </source>
</reference>
<evidence type="ECO:0000313" key="1">
    <source>
        <dbReference type="EMBL" id="PTR07787.1"/>
    </source>
</evidence>
<protein>
    <submittedName>
        <fullName evidence="1">Uncharacterized protein</fullName>
    </submittedName>
</protein>
<dbReference type="OrthoDB" id="8371071at2"/>
<proteinExistence type="predicted"/>
<gene>
    <name evidence="1" type="ORF">C8J28_13822</name>
</gene>
<keyword evidence="2" id="KW-1185">Reference proteome</keyword>